<dbReference type="InterPro" id="IPR052764">
    <property type="entry name" value="GH20_Enzymes"/>
</dbReference>
<dbReference type="PRINTS" id="PR00738">
    <property type="entry name" value="GLHYDRLASE20"/>
</dbReference>
<evidence type="ECO:0000259" key="6">
    <source>
        <dbReference type="Pfam" id="PF00728"/>
    </source>
</evidence>
<dbReference type="PANTHER" id="PTHR43678:SF1">
    <property type="entry name" value="BETA-N-ACETYLHEXOSAMINIDASE"/>
    <property type="match status" value="1"/>
</dbReference>
<evidence type="ECO:0000259" key="7">
    <source>
        <dbReference type="Pfam" id="PF02838"/>
    </source>
</evidence>
<comment type="caution">
    <text evidence="8">The sequence shown here is derived from an EMBL/GenBank/DDBJ whole genome shotgun (WGS) entry which is preliminary data.</text>
</comment>
<dbReference type="Pfam" id="PF00728">
    <property type="entry name" value="Glyco_hydro_20"/>
    <property type="match status" value="1"/>
</dbReference>
<accession>A0A6G4TY98</accession>
<feature type="domain" description="Glycoside hydrolase family 20 catalytic" evidence="6">
    <location>
        <begin position="220"/>
        <end position="544"/>
    </location>
</feature>
<evidence type="ECO:0000313" key="8">
    <source>
        <dbReference type="EMBL" id="NGN64426.1"/>
    </source>
</evidence>
<evidence type="ECO:0000256" key="3">
    <source>
        <dbReference type="ARBA" id="ARBA00023295"/>
    </source>
</evidence>
<evidence type="ECO:0000313" key="9">
    <source>
        <dbReference type="Proteomes" id="UP000481583"/>
    </source>
</evidence>
<reference evidence="8 9" key="1">
    <citation type="submission" date="2020-02" db="EMBL/GenBank/DDBJ databases">
        <title>Whole-genome analyses of novel actinobacteria.</title>
        <authorList>
            <person name="Sahin N."/>
        </authorList>
    </citation>
    <scope>NUCLEOTIDE SEQUENCE [LARGE SCALE GENOMIC DNA]</scope>
    <source>
        <strain evidence="8 9">A7024</strain>
    </source>
</reference>
<dbReference type="AlphaFoldDB" id="A0A6G4TY98"/>
<sequence length="565" mass="61409">MRHSRNWRQTRLGRALPGAALLRDHRPYVTWLAVALFLTVAAVAYAVEAGDPGRKSPAKAVPTAPDATGTGEAQDGADSGAPGAGVSTPPATKPVRAPRTVPAVRNFDAGGGPAWRPGPGTRVVAPGAGSLADESRRLAGELKVHRSDGPARTGDVELRLRPDQGGGPEAYRITNKDGRVTITAPDDAGVFYGTRTLLQALRGGALPPGTIDDAPDRAQRGLNLDIARKHFTADWIEARLHEMADLKLNQLGLHFSDDQAFRVESDKHPEIVSKEHLTKDEVRHLVKTAASLHITVVPEIDSPGHLGAVLDAHPDLQLKNVSGVPVRGAIDIANPRSAKLVDELLTEFEPLFPGPYWHLGGDEYRALMATDPEATYPALAAKAKAEYGPKAKVADLTAGWLNDRADLLKKDGKKLKAWNDGFTEGGQVATPKDREVEYWTGKEINAREPLPYLEEGRKVVNLNDEYLYYVLGEPNDFTYPTGKRIYEEWTPAVLRGSKPVPARYSDQILGARFAVWCDLADTQTTTQVAKGIQMPLAAMSQKVWDPRKPSASWADFKELAERVRP</sequence>
<feature type="active site" description="Proton donor" evidence="4">
    <location>
        <position position="363"/>
    </location>
</feature>
<dbReference type="SUPFAM" id="SSF51445">
    <property type="entry name" value="(Trans)glycosidases"/>
    <property type="match status" value="1"/>
</dbReference>
<dbReference type="InterPro" id="IPR029018">
    <property type="entry name" value="Hex-like_dom2"/>
</dbReference>
<dbReference type="CDD" id="cd06564">
    <property type="entry name" value="GH20_DspB_LnbB-like"/>
    <property type="match status" value="1"/>
</dbReference>
<name>A0A6G4TY98_9ACTN</name>
<keyword evidence="9" id="KW-1185">Reference proteome</keyword>
<evidence type="ECO:0000256" key="5">
    <source>
        <dbReference type="SAM" id="MobiDB-lite"/>
    </source>
</evidence>
<feature type="domain" description="Beta-hexosaminidase bacterial type N-terminal" evidence="7">
    <location>
        <begin position="98"/>
        <end position="214"/>
    </location>
</feature>
<dbReference type="Gene3D" id="3.20.20.80">
    <property type="entry name" value="Glycosidases"/>
    <property type="match status" value="1"/>
</dbReference>
<gene>
    <name evidence="8" type="ORF">G5C51_10995</name>
</gene>
<dbReference type="Proteomes" id="UP000481583">
    <property type="component" value="Unassembled WGS sequence"/>
</dbReference>
<evidence type="ECO:0000256" key="1">
    <source>
        <dbReference type="ARBA" id="ARBA00006285"/>
    </source>
</evidence>
<protein>
    <submittedName>
        <fullName evidence="8">Family 20 glycosylhydrolase</fullName>
    </submittedName>
</protein>
<dbReference type="InterPro" id="IPR025705">
    <property type="entry name" value="Beta_hexosaminidase_sua/sub"/>
</dbReference>
<dbReference type="Gene3D" id="3.30.379.10">
    <property type="entry name" value="Chitobiase/beta-hexosaminidase domain 2-like"/>
    <property type="match status" value="1"/>
</dbReference>
<evidence type="ECO:0000256" key="4">
    <source>
        <dbReference type="PIRSR" id="PIRSR625705-1"/>
    </source>
</evidence>
<dbReference type="PANTHER" id="PTHR43678">
    <property type="entry name" value="PUTATIVE (AFU_ORTHOLOGUE AFUA_2G00640)-RELATED"/>
    <property type="match status" value="1"/>
</dbReference>
<dbReference type="RefSeq" id="WP_165235716.1">
    <property type="nucleotide sequence ID" value="NZ_JAAKZV010000034.1"/>
</dbReference>
<dbReference type="InterPro" id="IPR015883">
    <property type="entry name" value="Glyco_hydro_20_cat"/>
</dbReference>
<dbReference type="EMBL" id="JAAKZV010000034">
    <property type="protein sequence ID" value="NGN64426.1"/>
    <property type="molecule type" value="Genomic_DNA"/>
</dbReference>
<comment type="similarity">
    <text evidence="1">Belongs to the glycosyl hydrolase 20 family.</text>
</comment>
<evidence type="ECO:0000256" key="2">
    <source>
        <dbReference type="ARBA" id="ARBA00022801"/>
    </source>
</evidence>
<keyword evidence="2 8" id="KW-0378">Hydrolase</keyword>
<dbReference type="Pfam" id="PF02838">
    <property type="entry name" value="Glyco_hydro_20b"/>
    <property type="match status" value="1"/>
</dbReference>
<dbReference type="GO" id="GO:0005975">
    <property type="term" value="P:carbohydrate metabolic process"/>
    <property type="evidence" value="ECO:0007669"/>
    <property type="project" value="InterPro"/>
</dbReference>
<dbReference type="GO" id="GO:0004563">
    <property type="term" value="F:beta-N-acetylhexosaminidase activity"/>
    <property type="evidence" value="ECO:0007669"/>
    <property type="project" value="InterPro"/>
</dbReference>
<feature type="region of interest" description="Disordered" evidence="5">
    <location>
        <begin position="51"/>
        <end position="100"/>
    </location>
</feature>
<organism evidence="8 9">
    <name type="scientific">Streptomyces coryli</name>
    <dbReference type="NCBI Taxonomy" id="1128680"/>
    <lineage>
        <taxon>Bacteria</taxon>
        <taxon>Bacillati</taxon>
        <taxon>Actinomycetota</taxon>
        <taxon>Actinomycetes</taxon>
        <taxon>Kitasatosporales</taxon>
        <taxon>Streptomycetaceae</taxon>
        <taxon>Streptomyces</taxon>
    </lineage>
</organism>
<dbReference type="InterPro" id="IPR015882">
    <property type="entry name" value="HEX_bac_N"/>
</dbReference>
<keyword evidence="3" id="KW-0326">Glycosidase</keyword>
<dbReference type="InterPro" id="IPR017853">
    <property type="entry name" value="GH"/>
</dbReference>
<dbReference type="SUPFAM" id="SSF55545">
    <property type="entry name" value="beta-N-acetylhexosaminidase-like domain"/>
    <property type="match status" value="1"/>
</dbReference>
<proteinExistence type="inferred from homology"/>